<dbReference type="EMBL" id="AEYE02000011">
    <property type="protein sequence ID" value="EPE98646.1"/>
    <property type="molecule type" value="Genomic_DNA"/>
</dbReference>
<sequence length="65" mass="7266">MGVVDTYQLLTEKDNATRFYCIPSGVTAGQLADVYCKYLKTFPEYRNDGAAGLMAVSFSKTWKCK</sequence>
<evidence type="ECO:0000313" key="3">
    <source>
        <dbReference type="Proteomes" id="UP000014411"/>
    </source>
</evidence>
<reference evidence="2 3" key="1">
    <citation type="journal article" date="2012" name="J. Bacteriol.">
        <title>Genome sequence of Rhizobium grahamii CCGE502, a broad-host-range symbiont with low nodulation competitiveness in Phaseolus vulgaris.</title>
        <authorList>
            <person name="Althabegoiti M.J."/>
            <person name="Lozano L."/>
            <person name="Torres-Tejerizo G."/>
            <person name="Ormeno-Orrillo E."/>
            <person name="Rogel M.A."/>
            <person name="Gonzalez V."/>
            <person name="Martinez-Romero E."/>
        </authorList>
    </citation>
    <scope>NUCLEOTIDE SEQUENCE [LARGE SCALE GENOMIC DNA]</scope>
    <source>
        <strain evidence="2 3">CCGE 502</strain>
    </source>
</reference>
<dbReference type="RefSeq" id="WP_016553933.1">
    <property type="nucleotide sequence ID" value="NZ_AEYE02000011.1"/>
</dbReference>
<comment type="caution">
    <text evidence="2">The sequence shown here is derived from an EMBL/GenBank/DDBJ whole genome shotgun (WGS) entry which is preliminary data.</text>
</comment>
<protein>
    <recommendedName>
        <fullName evidence="1">Rap1a immunity protein domain-containing protein</fullName>
    </recommendedName>
</protein>
<dbReference type="AlphaFoldDB" id="S3I0B3"/>
<dbReference type="Proteomes" id="UP000014411">
    <property type="component" value="Unassembled WGS sequence"/>
</dbReference>
<organism evidence="2 3">
    <name type="scientific">Rhizobium grahamii CCGE 502</name>
    <dbReference type="NCBI Taxonomy" id="990285"/>
    <lineage>
        <taxon>Bacteria</taxon>
        <taxon>Pseudomonadati</taxon>
        <taxon>Pseudomonadota</taxon>
        <taxon>Alphaproteobacteria</taxon>
        <taxon>Hyphomicrobiales</taxon>
        <taxon>Rhizobiaceae</taxon>
        <taxon>Rhizobium/Agrobacterium group</taxon>
        <taxon>Rhizobium</taxon>
    </lineage>
</organism>
<evidence type="ECO:0000259" key="1">
    <source>
        <dbReference type="Pfam" id="PF18602"/>
    </source>
</evidence>
<keyword evidence="3" id="KW-1185">Reference proteome</keyword>
<name>S3I0B3_9HYPH</name>
<proteinExistence type="predicted"/>
<dbReference type="HOGENOM" id="CLU_2846793_0_0_5"/>
<evidence type="ECO:0000313" key="2">
    <source>
        <dbReference type="EMBL" id="EPE98646.1"/>
    </source>
</evidence>
<dbReference type="Pfam" id="PF18602">
    <property type="entry name" value="Rap1a"/>
    <property type="match status" value="1"/>
</dbReference>
<accession>S3I0B3</accession>
<dbReference type="InterPro" id="IPR041238">
    <property type="entry name" value="Rap1a"/>
</dbReference>
<feature type="domain" description="Rap1a immunity protein" evidence="1">
    <location>
        <begin position="1"/>
        <end position="64"/>
    </location>
</feature>
<gene>
    <name evidence="2" type="ORF">RGCCGE502_09475</name>
</gene>